<feature type="compositionally biased region" description="Polar residues" evidence="2">
    <location>
        <begin position="326"/>
        <end position="359"/>
    </location>
</feature>
<dbReference type="InterPro" id="IPR031160">
    <property type="entry name" value="F_BAR_dom"/>
</dbReference>
<dbReference type="FunFam" id="1.20.1270.60:FF:000205">
    <property type="entry name" value="Protein kinase C and casein kinase substrate in neurons protein 1"/>
    <property type="match status" value="1"/>
</dbReference>
<gene>
    <name evidence="4" type="primary">PACSIN2</name>
</gene>
<dbReference type="GO" id="GO:0007010">
    <property type="term" value="P:cytoskeleton organization"/>
    <property type="evidence" value="ECO:0007669"/>
    <property type="project" value="TreeGrafter"/>
</dbReference>
<organism evidence="4">
    <name type="scientific">Nothobranchius furzeri</name>
    <name type="common">Turquoise killifish</name>
    <dbReference type="NCBI Taxonomy" id="105023"/>
    <lineage>
        <taxon>Eukaryota</taxon>
        <taxon>Metazoa</taxon>
        <taxon>Chordata</taxon>
        <taxon>Craniata</taxon>
        <taxon>Vertebrata</taxon>
        <taxon>Euteleostomi</taxon>
        <taxon>Actinopterygii</taxon>
        <taxon>Neopterygii</taxon>
        <taxon>Teleostei</taxon>
        <taxon>Neoteleostei</taxon>
        <taxon>Acanthomorphata</taxon>
        <taxon>Ovalentaria</taxon>
        <taxon>Atherinomorphae</taxon>
        <taxon>Cyprinodontiformes</taxon>
        <taxon>Nothobranchiidae</taxon>
        <taxon>Nothobranchius</taxon>
    </lineage>
</organism>
<evidence type="ECO:0000256" key="2">
    <source>
        <dbReference type="SAM" id="MobiDB-lite"/>
    </source>
</evidence>
<dbReference type="PANTHER" id="PTHR23065">
    <property type="entry name" value="PROLINE-SERINE-THREONINE PHOSPHATASE INTERACTING PROTEIN 1"/>
    <property type="match status" value="1"/>
</dbReference>
<dbReference type="Gene3D" id="1.20.1270.60">
    <property type="entry name" value="Arfaptin homology (AH) domain/BAR domain"/>
    <property type="match status" value="1"/>
</dbReference>
<feature type="region of interest" description="Disordered" evidence="2">
    <location>
        <begin position="165"/>
        <end position="189"/>
    </location>
</feature>
<reference evidence="4" key="2">
    <citation type="submission" date="2016-06" db="EMBL/GenBank/DDBJ databases">
        <title>The genome of a short-lived fish provides insights into sex chromosome evolution and the genetic control of aging.</title>
        <authorList>
            <person name="Reichwald K."/>
            <person name="Felder M."/>
            <person name="Petzold A."/>
            <person name="Koch P."/>
            <person name="Groth M."/>
            <person name="Platzer M."/>
        </authorList>
    </citation>
    <scope>NUCLEOTIDE SEQUENCE</scope>
    <source>
        <tissue evidence="4">Brain</tissue>
    </source>
</reference>
<dbReference type="GO" id="GO:0016301">
    <property type="term" value="F:kinase activity"/>
    <property type="evidence" value="ECO:0007669"/>
    <property type="project" value="UniProtKB-KW"/>
</dbReference>
<dbReference type="EMBL" id="HADY01023587">
    <property type="protein sequence ID" value="SBP62072.1"/>
    <property type="molecule type" value="Transcribed_RNA"/>
</dbReference>
<name>A0A1A8B3M0_NOTFU</name>
<dbReference type="PROSITE" id="PS51741">
    <property type="entry name" value="F_BAR"/>
    <property type="match status" value="1"/>
</dbReference>
<accession>A0A1A8B3M0</accession>
<keyword evidence="4" id="KW-0808">Transferase</keyword>
<dbReference type="PANTHER" id="PTHR23065:SF14">
    <property type="entry name" value="PROTEIN KINASE C AND CASEIN KINASE SUBSTRATE IN NEURONS PROTEIN 2"/>
    <property type="match status" value="1"/>
</dbReference>
<dbReference type="SMART" id="SM00055">
    <property type="entry name" value="FCH"/>
    <property type="match status" value="1"/>
</dbReference>
<dbReference type="GO" id="GO:0030100">
    <property type="term" value="P:regulation of endocytosis"/>
    <property type="evidence" value="ECO:0007669"/>
    <property type="project" value="TreeGrafter"/>
</dbReference>
<dbReference type="SUPFAM" id="SSF103657">
    <property type="entry name" value="BAR/IMD domain-like"/>
    <property type="match status" value="1"/>
</dbReference>
<feature type="domain" description="F-BAR" evidence="3">
    <location>
        <begin position="10"/>
        <end position="281"/>
    </location>
</feature>
<feature type="compositionally biased region" description="Basic and acidic residues" evidence="2">
    <location>
        <begin position="372"/>
        <end position="384"/>
    </location>
</feature>
<feature type="compositionally biased region" description="Acidic residues" evidence="2">
    <location>
        <begin position="360"/>
        <end position="371"/>
    </location>
</feature>
<dbReference type="InterPro" id="IPR027267">
    <property type="entry name" value="AH/BAR_dom_sf"/>
</dbReference>
<dbReference type="GO" id="GO:0005886">
    <property type="term" value="C:plasma membrane"/>
    <property type="evidence" value="ECO:0007669"/>
    <property type="project" value="TreeGrafter"/>
</dbReference>
<dbReference type="GO" id="GO:0005768">
    <property type="term" value="C:endosome"/>
    <property type="evidence" value="ECO:0007669"/>
    <property type="project" value="TreeGrafter"/>
</dbReference>
<evidence type="ECO:0000259" key="3">
    <source>
        <dbReference type="PROSITE" id="PS51741"/>
    </source>
</evidence>
<keyword evidence="1" id="KW-0175">Coiled coil</keyword>
<protein>
    <submittedName>
        <fullName evidence="4">Protein kinase C and casein kinase substrate in neurons 2</fullName>
    </submittedName>
</protein>
<dbReference type="AlphaFoldDB" id="A0A1A8B3M0"/>
<sequence length="522" mass="60545">MSGAYDDSMIDVSSDSFWEIGNYKRTVKRIDDGNRLCNDLMTCLHERARIEKAYAQQLTEWGKRWRQLIDKGPQYGSLELAWSALCTEAEKVSELHVDMKSALMGEDYEKLKNWQKDSYHKQMIGGFKETKEAEDGFRKAQKPWAKKLKEVETMKKAYHSACKEEKLAASRETNSKLESNNNPETQKKLQEKVEKCQQEVQKAKERYEKTLEELNKLTPQYMENMEQVFEQSQQFEDKRIRFFKEVLLEVKQHLDLSTNPSFQTIYHTLEDTVSATDADEDLKWFRSNHGPGMPMNWPTFEEWSTDLNRTLSRREKKKPSEGVTLTGISQTGSEHPVQPTKTSNSLTVPTITAPVNTNPFEDDEDEDEETAEEKQEALENHVTENKQEIKTLVNRRKHSSHLQPPCPFLLLLRSPFVPRLVFLCLGDAFPSFVFLRLQVVMLLCMVSEWCCTQTSVCVCPTLLTVLCFCRMLSAVRMEAHVSAVGTKSCLFPSYSQILSKHHLLFEIFSIGFQLKRQIYYFK</sequence>
<dbReference type="Pfam" id="PF00611">
    <property type="entry name" value="FCH"/>
    <property type="match status" value="1"/>
</dbReference>
<feature type="region of interest" description="Disordered" evidence="2">
    <location>
        <begin position="310"/>
        <end position="384"/>
    </location>
</feature>
<reference evidence="4" key="1">
    <citation type="submission" date="2016-05" db="EMBL/GenBank/DDBJ databases">
        <authorList>
            <person name="Lavstsen T."/>
            <person name="Jespersen J.S."/>
        </authorList>
    </citation>
    <scope>NUCLEOTIDE SEQUENCE</scope>
    <source>
        <tissue evidence="4">Brain</tissue>
    </source>
</reference>
<dbReference type="GO" id="GO:0097320">
    <property type="term" value="P:plasma membrane tubulation"/>
    <property type="evidence" value="ECO:0007669"/>
    <property type="project" value="TreeGrafter"/>
</dbReference>
<proteinExistence type="predicted"/>
<dbReference type="InterPro" id="IPR001060">
    <property type="entry name" value="FCH_dom"/>
</dbReference>
<feature type="compositionally biased region" description="Basic and acidic residues" evidence="2">
    <location>
        <begin position="165"/>
        <end position="175"/>
    </location>
</feature>
<evidence type="ECO:0000256" key="1">
    <source>
        <dbReference type="PROSITE-ProRule" id="PRU01077"/>
    </source>
</evidence>
<dbReference type="GO" id="GO:0005543">
    <property type="term" value="F:phospholipid binding"/>
    <property type="evidence" value="ECO:0007669"/>
    <property type="project" value="TreeGrafter"/>
</dbReference>
<keyword evidence="4" id="KW-0418">Kinase</keyword>
<evidence type="ECO:0000313" key="4">
    <source>
        <dbReference type="EMBL" id="SBP62072.1"/>
    </source>
</evidence>